<proteinExistence type="predicted"/>
<dbReference type="Gene3D" id="4.10.80.270">
    <property type="match status" value="1"/>
</dbReference>
<dbReference type="GO" id="GO:0019867">
    <property type="term" value="C:outer membrane"/>
    <property type="evidence" value="ECO:0007669"/>
    <property type="project" value="InterPro"/>
</dbReference>
<dbReference type="AlphaFoldDB" id="J0QAX3"/>
<feature type="domain" description="Trimeric autotransporter adhesin YadA-like stalk" evidence="1">
    <location>
        <begin position="42"/>
        <end position="80"/>
    </location>
</feature>
<evidence type="ECO:0000313" key="2">
    <source>
        <dbReference type="EMBL" id="EJF82441.1"/>
    </source>
</evidence>
<dbReference type="Gene3D" id="6.10.250.2030">
    <property type="match status" value="2"/>
</dbReference>
<feature type="domain" description="Trimeric autotransporter adhesin YadA-like stalk" evidence="1">
    <location>
        <begin position="355"/>
        <end position="393"/>
    </location>
</feature>
<gene>
    <name evidence="2" type="ORF">MCW_01690</name>
</gene>
<protein>
    <recommendedName>
        <fullName evidence="1">Trimeric autotransporter adhesin YadA-like stalk domain-containing protein</fullName>
    </recommendedName>
</protein>
<reference evidence="2 3" key="1">
    <citation type="submission" date="2012-03" db="EMBL/GenBank/DDBJ databases">
        <title>The Genome Sequence of Bartonella washoensis 085-0475.</title>
        <authorList>
            <consortium name="The Broad Institute Genome Sequencing Platform"/>
            <consortium name="The Broad Institute Genome Sequencing Center for Infectious Disease"/>
            <person name="Feldgarden M."/>
            <person name="Kirby J."/>
            <person name="Kosoy M."/>
            <person name="Birtles R."/>
            <person name="Probert W.S."/>
            <person name="Chiaraviglio L."/>
            <person name="Young S.K."/>
            <person name="Zeng Q."/>
            <person name="Gargeya S."/>
            <person name="Fitzgerald M."/>
            <person name="Haas B."/>
            <person name="Abouelleil A."/>
            <person name="Alvarado L."/>
            <person name="Arachchi H.M."/>
            <person name="Berlin A."/>
            <person name="Chapman S.B."/>
            <person name="Gearin G."/>
            <person name="Goldberg J."/>
            <person name="Griggs A."/>
            <person name="Gujja S."/>
            <person name="Hansen M."/>
            <person name="Heiman D."/>
            <person name="Howarth C."/>
            <person name="Larimer J."/>
            <person name="Lui A."/>
            <person name="MacDonald P.J.P."/>
            <person name="McCowen C."/>
            <person name="Montmayeur A."/>
            <person name="Murphy C."/>
            <person name="Neiman D."/>
            <person name="Pearson M."/>
            <person name="Priest M."/>
            <person name="Roberts A."/>
            <person name="Saif S."/>
            <person name="Shea T."/>
            <person name="Sisk P."/>
            <person name="Stolte C."/>
            <person name="Sykes S."/>
            <person name="Wortman J."/>
            <person name="Nusbaum C."/>
            <person name="Birren B."/>
        </authorList>
    </citation>
    <scope>NUCLEOTIDE SEQUENCE [LARGE SCALE GENOMIC DNA]</scope>
    <source>
        <strain evidence="2 3">085-0475</strain>
    </source>
</reference>
<dbReference type="Gene3D" id="6.10.250.2040">
    <property type="match status" value="1"/>
</dbReference>
<comment type="caution">
    <text evidence="2">The sequence shown here is derived from an EMBL/GenBank/DDBJ whole genome shotgun (WGS) entry which is preliminary data.</text>
</comment>
<accession>J0QAX3</accession>
<dbReference type="EMBL" id="AILX01000047">
    <property type="protein sequence ID" value="EJF82441.1"/>
    <property type="molecule type" value="Genomic_DNA"/>
</dbReference>
<dbReference type="Gene3D" id="1.20.5.170">
    <property type="match status" value="3"/>
</dbReference>
<feature type="domain" description="Trimeric autotransporter adhesin YadA-like stalk" evidence="1">
    <location>
        <begin position="238"/>
        <end position="267"/>
    </location>
</feature>
<dbReference type="STRING" id="1094564.MCW_01690"/>
<sequence>KVKDSFTNIKNEITTVQGDALLWSDDKEAFVATHGENKANSKITSLQAGKIASDSTDAVNGGQLYILGSEVAKYFGGGAGYENGQWVSPTFKVKTIKDDGVTVEEKKYDNVAEALADVGTSFTNIKNDITNVVSDNLVKQDEETKVIKIGSEKDGDTITLANSEGKDRTLSGVKAAEHANEAVNKAQLDESLKDLSNSLQSDESAVVHYDKKGDDNNAINYASVTFGKGQDSAPVALHNVADGTIGEGSHDAINGSQINTISQNVAKFLGGGAAFTDGTFTGPTYKLSKISEDGAAEETSYDNVGSAFSGLDTNIKNVNQRIKEVSQGVAQDSLSWNEAAGAFVATHGENKANSKITSILDGTVSESSTDAITGSQLHSLGSEVATYFGGGAKYEDGAWTAPIFKVKTVKADGAEIEDKSYNDVAAAFEGVGTSFT</sequence>
<dbReference type="InterPro" id="IPR008635">
    <property type="entry name" value="Coiled_stalk_dom"/>
</dbReference>
<evidence type="ECO:0000259" key="1">
    <source>
        <dbReference type="Pfam" id="PF05662"/>
    </source>
</evidence>
<dbReference type="Pfam" id="PF05662">
    <property type="entry name" value="YadA_stalk"/>
    <property type="match status" value="3"/>
</dbReference>
<dbReference type="Proteomes" id="UP000002646">
    <property type="component" value="Unassembled WGS sequence"/>
</dbReference>
<organism evidence="2 3">
    <name type="scientific">Cardidatus Bartonella washoeensis 085-0475</name>
    <dbReference type="NCBI Taxonomy" id="1094564"/>
    <lineage>
        <taxon>Bacteria</taxon>
        <taxon>Pseudomonadati</taxon>
        <taxon>Pseudomonadota</taxon>
        <taxon>Alphaproteobacteria</taxon>
        <taxon>Hyphomicrobiales</taxon>
        <taxon>Bartonellaceae</taxon>
        <taxon>Bartonella</taxon>
    </lineage>
</organism>
<feature type="non-terminal residue" evidence="2">
    <location>
        <position position="1"/>
    </location>
</feature>
<name>J0QAX3_9HYPH</name>
<feature type="non-terminal residue" evidence="2">
    <location>
        <position position="436"/>
    </location>
</feature>
<evidence type="ECO:0000313" key="3">
    <source>
        <dbReference type="Proteomes" id="UP000002646"/>
    </source>
</evidence>